<feature type="region of interest" description="Disordered" evidence="1">
    <location>
        <begin position="1"/>
        <end position="20"/>
    </location>
</feature>
<dbReference type="VEuPathDB" id="TriTrypDB:C4B63_463g7"/>
<dbReference type="SUPFAM" id="SSF53098">
    <property type="entry name" value="Ribonuclease H-like"/>
    <property type="match status" value="1"/>
</dbReference>
<dbReference type="EMBL" id="PRFC01000266">
    <property type="protein sequence ID" value="PWU95549.1"/>
    <property type="molecule type" value="Genomic_DNA"/>
</dbReference>
<sequence>MASPRAHHAKSGSFAAPFLPGLRPPLTGHHRCGTSDRPSITDEEELIRERRRVSEEALALHSHRSWDTCDRWRCRRSQVSRGWNTAFIPQLIGDKEKASINCGARPCSYRTESRALLLALEKLMIPRIRHRRKTLLVVTDSQSLSSGSKQGPAQSDRTGRRIRSGSGLLTLTRAGWSVHLQFCYGHCGIHANELADQYATQTMEWTIHGARNCTFMAYGSADMFYYPAHQQVA</sequence>
<evidence type="ECO:0000256" key="1">
    <source>
        <dbReference type="SAM" id="MobiDB-lite"/>
    </source>
</evidence>
<dbReference type="VEuPathDB" id="TriTrypDB:C3747_266g16"/>
<evidence type="ECO:0000313" key="2">
    <source>
        <dbReference type="EMBL" id="PWU95549.1"/>
    </source>
</evidence>
<gene>
    <name evidence="2" type="ORF">C3747_266g16</name>
</gene>
<dbReference type="VEuPathDB" id="TriTrypDB:TcBrA4_0188390"/>
<reference evidence="2 3" key="1">
    <citation type="journal article" date="2018" name="Microb. Genom.">
        <title>Expanding an expanded genome: long-read sequencing of Trypanosoma cruzi.</title>
        <authorList>
            <person name="Berna L."/>
            <person name="Rodriguez M."/>
            <person name="Chiribao M.L."/>
            <person name="Parodi-Talice A."/>
            <person name="Pita S."/>
            <person name="Rijo G."/>
            <person name="Alvarez-Valin F."/>
            <person name="Robello C."/>
        </authorList>
    </citation>
    <scope>NUCLEOTIDE SEQUENCE [LARGE SCALE GENOMIC DNA]</scope>
    <source>
        <strain evidence="2 3">TCC</strain>
    </source>
</reference>
<feature type="compositionally biased region" description="Basic residues" evidence="1">
    <location>
        <begin position="1"/>
        <end position="10"/>
    </location>
</feature>
<dbReference type="Gene3D" id="3.30.420.10">
    <property type="entry name" value="Ribonuclease H-like superfamily/Ribonuclease H"/>
    <property type="match status" value="1"/>
</dbReference>
<dbReference type="Proteomes" id="UP000246078">
    <property type="component" value="Unassembled WGS sequence"/>
</dbReference>
<protein>
    <submittedName>
        <fullName evidence="2">Putative RNase H</fullName>
    </submittedName>
</protein>
<evidence type="ECO:0000313" key="3">
    <source>
        <dbReference type="Proteomes" id="UP000246078"/>
    </source>
</evidence>
<accession>A0A2V2VGI5</accession>
<organism evidence="2 3">
    <name type="scientific">Trypanosoma cruzi</name>
    <dbReference type="NCBI Taxonomy" id="5693"/>
    <lineage>
        <taxon>Eukaryota</taxon>
        <taxon>Discoba</taxon>
        <taxon>Euglenozoa</taxon>
        <taxon>Kinetoplastea</taxon>
        <taxon>Metakinetoplastina</taxon>
        <taxon>Trypanosomatida</taxon>
        <taxon>Trypanosomatidae</taxon>
        <taxon>Trypanosoma</taxon>
        <taxon>Schizotrypanum</taxon>
    </lineage>
</organism>
<comment type="caution">
    <text evidence="2">The sequence shown here is derived from an EMBL/GenBank/DDBJ whole genome shotgun (WGS) entry which is preliminary data.</text>
</comment>
<dbReference type="InterPro" id="IPR036397">
    <property type="entry name" value="RNaseH_sf"/>
</dbReference>
<proteinExistence type="predicted"/>
<dbReference type="VEuPathDB" id="TriTrypDB:TcCL_ESM08777"/>
<name>A0A2V2VGI5_TRYCR</name>
<dbReference type="InterPro" id="IPR012337">
    <property type="entry name" value="RNaseH-like_sf"/>
</dbReference>
<dbReference type="AlphaFoldDB" id="A0A2V2VGI5"/>
<dbReference type="VEuPathDB" id="TriTrypDB:TCSYLVIO_000664"/>
<dbReference type="GO" id="GO:0003676">
    <property type="term" value="F:nucleic acid binding"/>
    <property type="evidence" value="ECO:0007669"/>
    <property type="project" value="InterPro"/>
</dbReference>